<evidence type="ECO:0000259" key="3">
    <source>
        <dbReference type="PROSITE" id="PS50056"/>
    </source>
</evidence>
<dbReference type="FunFam" id="3.90.190.10:FF:000157">
    <property type="entry name" value="Protein-tyrosine phosphatase"/>
    <property type="match status" value="1"/>
</dbReference>
<evidence type="ECO:0000256" key="2">
    <source>
        <dbReference type="SAM" id="MobiDB-lite"/>
    </source>
</evidence>
<comment type="caution">
    <text evidence="4">The sequence shown here is derived from an EMBL/GenBank/DDBJ whole genome shotgun (WGS) entry which is preliminary data.</text>
</comment>
<sequence>MAQLQRLLSRAPPPSELQSQVPATYYKPAPVSFKDSISHPINVSWIIPPWVSALLQKDMKVPKFGSPIHFEGHERDETGLTPFTSLFDFAQQQAAALKQEGPDGAIGRAKMFYPDWRPRGNLGLSSCPGKKVRLDGPVNGRAKIVRDLDMDFDRLRQLGFTRVVCCLFDEELELLGSPFSKYLEAATRNGLDVVRIPMVEGSTPYSFAEMEKVLDRIDETTKRGENVLVHCRGGVGRAAVVACCWLLRLRYFQDYVDTVEWVRAQRSPKAIETREQMQFVAGFQLWDWGGSFREDSLVVEREIQHRIDMTEANVKEERKEAARMNSVGHHRQRPLSHSSSSQQQHQEAASRRSLDQSRRSMDSHSMQERNGGRHPVGELIIDSPKSRSSSIPSTAAVSSIQSQPVSPSSLSGARRSLEQNGHGHDHHSDRSY</sequence>
<feature type="compositionally biased region" description="Low complexity" evidence="2">
    <location>
        <begin position="380"/>
        <end position="411"/>
    </location>
</feature>
<dbReference type="Gene3D" id="3.90.190.10">
    <property type="entry name" value="Protein tyrosine phosphatase superfamily"/>
    <property type="match status" value="1"/>
</dbReference>
<dbReference type="SUPFAM" id="SSF52799">
    <property type="entry name" value="(Phosphotyrosine protein) phosphatases II"/>
    <property type="match status" value="1"/>
</dbReference>
<gene>
    <name evidence="4" type="ORF">EMPS_06554</name>
</gene>
<dbReference type="InterPro" id="IPR057023">
    <property type="entry name" value="PTP-SAK"/>
</dbReference>
<feature type="domain" description="Tyrosine specific protein phosphatases" evidence="3">
    <location>
        <begin position="211"/>
        <end position="277"/>
    </location>
</feature>
<protein>
    <recommendedName>
        <fullName evidence="3">Tyrosine specific protein phosphatases domain-containing protein</fullName>
    </recommendedName>
</protein>
<dbReference type="EMBL" id="BQFW01000008">
    <property type="protein sequence ID" value="GJJ74196.1"/>
    <property type="molecule type" value="Genomic_DNA"/>
</dbReference>
<proteinExistence type="predicted"/>
<dbReference type="InterPro" id="IPR050561">
    <property type="entry name" value="PTP"/>
</dbReference>
<feature type="compositionally biased region" description="Basic and acidic residues" evidence="2">
    <location>
        <begin position="415"/>
        <end position="432"/>
    </location>
</feature>
<evidence type="ECO:0000313" key="5">
    <source>
        <dbReference type="Proteomes" id="UP000827284"/>
    </source>
</evidence>
<name>A0A9P3HCG0_9FUNG</name>
<feature type="region of interest" description="Disordered" evidence="2">
    <location>
        <begin position="1"/>
        <end position="21"/>
    </location>
</feature>
<reference evidence="4" key="1">
    <citation type="submission" date="2021-11" db="EMBL/GenBank/DDBJ databases">
        <authorList>
            <person name="Herlambang A."/>
            <person name="Guo Y."/>
            <person name="Takashima Y."/>
            <person name="Nishizawa T."/>
        </authorList>
    </citation>
    <scope>NUCLEOTIDE SEQUENCE</scope>
    <source>
        <strain evidence="4">E1425</strain>
    </source>
</reference>
<dbReference type="InterPro" id="IPR000387">
    <property type="entry name" value="Tyr_Pase_dom"/>
</dbReference>
<keyword evidence="5" id="KW-1185">Reference proteome</keyword>
<dbReference type="Proteomes" id="UP000827284">
    <property type="component" value="Unassembled WGS sequence"/>
</dbReference>
<dbReference type="OrthoDB" id="266663at2759"/>
<dbReference type="AlphaFoldDB" id="A0A9P3HCG0"/>
<feature type="region of interest" description="Disordered" evidence="2">
    <location>
        <begin position="314"/>
        <end position="432"/>
    </location>
</feature>
<evidence type="ECO:0000256" key="1">
    <source>
        <dbReference type="ARBA" id="ARBA00022801"/>
    </source>
</evidence>
<evidence type="ECO:0000313" key="4">
    <source>
        <dbReference type="EMBL" id="GJJ74196.1"/>
    </source>
</evidence>
<keyword evidence="1" id="KW-0378">Hydrolase</keyword>
<feature type="compositionally biased region" description="Low complexity" evidence="2">
    <location>
        <begin position="335"/>
        <end position="347"/>
    </location>
</feature>
<dbReference type="PANTHER" id="PTHR23339">
    <property type="entry name" value="TYROSINE SPECIFIC PROTEIN PHOSPHATASE AND DUAL SPECIFICITY PROTEIN PHOSPHATASE"/>
    <property type="match status" value="1"/>
</dbReference>
<dbReference type="PROSITE" id="PS50056">
    <property type="entry name" value="TYR_PHOSPHATASE_2"/>
    <property type="match status" value="1"/>
</dbReference>
<feature type="compositionally biased region" description="Basic and acidic residues" evidence="2">
    <location>
        <begin position="348"/>
        <end position="371"/>
    </location>
</feature>
<reference evidence="4" key="2">
    <citation type="journal article" date="2022" name="Microbiol. Resour. Announc.">
        <title>Whole-Genome Sequence of Entomortierella parvispora E1425, a Mucoromycotan Fungus Associated with Burkholderiaceae-Related Endosymbiotic Bacteria.</title>
        <authorList>
            <person name="Herlambang A."/>
            <person name="Guo Y."/>
            <person name="Takashima Y."/>
            <person name="Narisawa K."/>
            <person name="Ohta H."/>
            <person name="Nishizawa T."/>
        </authorList>
    </citation>
    <scope>NUCLEOTIDE SEQUENCE</scope>
    <source>
        <strain evidence="4">E1425</strain>
    </source>
</reference>
<dbReference type="InterPro" id="IPR029021">
    <property type="entry name" value="Prot-tyrosine_phosphatase-like"/>
</dbReference>
<dbReference type="Pfam" id="PF22784">
    <property type="entry name" value="PTP-SAK"/>
    <property type="match status" value="1"/>
</dbReference>
<organism evidence="4 5">
    <name type="scientific">Entomortierella parvispora</name>
    <dbReference type="NCBI Taxonomy" id="205924"/>
    <lineage>
        <taxon>Eukaryota</taxon>
        <taxon>Fungi</taxon>
        <taxon>Fungi incertae sedis</taxon>
        <taxon>Mucoromycota</taxon>
        <taxon>Mortierellomycotina</taxon>
        <taxon>Mortierellomycetes</taxon>
        <taxon>Mortierellales</taxon>
        <taxon>Mortierellaceae</taxon>
        <taxon>Entomortierella</taxon>
    </lineage>
</organism>
<accession>A0A9P3HCG0</accession>